<gene>
    <name evidence="2" type="ORF">BFS35_013095</name>
</gene>
<dbReference type="Proteomes" id="UP000229523">
    <property type="component" value="Unassembled WGS sequence"/>
</dbReference>
<name>A0A364JK64_9STAP</name>
<comment type="caution">
    <text evidence="2">The sequence shown here is derived from an EMBL/GenBank/DDBJ whole genome shotgun (WGS) entry which is preliminary data.</text>
</comment>
<dbReference type="Pfam" id="PF08378">
    <property type="entry name" value="NERD"/>
    <property type="match status" value="1"/>
</dbReference>
<evidence type="ECO:0000259" key="1">
    <source>
        <dbReference type="Pfam" id="PF08378"/>
    </source>
</evidence>
<proteinExistence type="predicted"/>
<dbReference type="AlphaFoldDB" id="A0A364JK64"/>
<keyword evidence="3" id="KW-1185">Reference proteome</keyword>
<evidence type="ECO:0000313" key="3">
    <source>
        <dbReference type="Proteomes" id="UP000229523"/>
    </source>
</evidence>
<dbReference type="EMBL" id="MJBI02000013">
    <property type="protein sequence ID" value="RAI78941.1"/>
    <property type="molecule type" value="Genomic_DNA"/>
</dbReference>
<protein>
    <submittedName>
        <fullName evidence="2">NERD domain-containing protein</fullName>
    </submittedName>
</protein>
<reference evidence="2 3" key="1">
    <citation type="journal article" date="2018" name="Front. Microbiol.">
        <title>Description and Comparative Genomics of Macrococcus caseolyticus subsp. hominis subsp. nov., Macrococcus goetzii sp. nov., Macrococcus epidermidis sp. nov., and Macrococcus bohemicus sp. nov., Novel Macrococci From Human Clinical Material With Virulence Potential and Suspected Uptake of Foreign DNA by Natural Transformation.</title>
        <authorList>
            <person name="Maslanova I."/>
            <person name="Wertheimer Z."/>
            <person name="Sedlacek I."/>
            <person name="Svec P."/>
            <person name="Indrakova A."/>
            <person name="Kovarovic V."/>
            <person name="Schumann P."/>
            <person name="Sproer C."/>
            <person name="Kralova S."/>
            <person name="Sedo O."/>
            <person name="Kristofova L."/>
            <person name="Vrbovska V."/>
            <person name="Fuzik T."/>
            <person name="Petras P."/>
            <person name="Zdrahal Z."/>
            <person name="Ruzickova V."/>
            <person name="Doskar J."/>
            <person name="Pantucek R."/>
        </authorList>
    </citation>
    <scope>NUCLEOTIDE SEQUENCE [LARGE SCALE GENOMIC DNA]</scope>
    <source>
        <strain evidence="2 3">CCM 4927</strain>
    </source>
</reference>
<sequence length="302" mass="35938">MEAQMLLKRHHRNFYYQYLCKINGRVILEDLDYQNLRNYLKGFEGEYAFFEHIKDFEQLVRIWDLTLDMFGTAQYDFLFIANDTVIHIDIKNYSGLYRFDNGNFISEQGYVHQGLLSQLDRAHRKLEQFIKMNHFQYKVSSRILFVNPEFKLKGYNGNEHIVLFSQMTEVITYLKTLVSHNEDMKLGLLLVEHHVDKDYNRVHFYDYDYIEKGIKCISCGAIGMFEEKSQRTMQCICGFEIGKKDYIVEAIEDISLFKNGSFTRKELEKYTGVNATTLKRYLHQYCEKIGSFKDATYKIKKD</sequence>
<dbReference type="InterPro" id="IPR011528">
    <property type="entry name" value="NERD"/>
</dbReference>
<accession>A0A364JK64</accession>
<organism evidence="2 3">
    <name type="scientific">Macrococcoides goetzii</name>
    <dbReference type="NCBI Taxonomy" id="1891097"/>
    <lineage>
        <taxon>Bacteria</taxon>
        <taxon>Bacillati</taxon>
        <taxon>Bacillota</taxon>
        <taxon>Bacilli</taxon>
        <taxon>Bacillales</taxon>
        <taxon>Staphylococcaceae</taxon>
        <taxon>Macrococcoides</taxon>
    </lineage>
</organism>
<feature type="domain" description="NERD" evidence="1">
    <location>
        <begin position="41"/>
        <end position="145"/>
    </location>
</feature>
<evidence type="ECO:0000313" key="2">
    <source>
        <dbReference type="EMBL" id="RAI78941.1"/>
    </source>
</evidence>